<keyword evidence="3" id="KW-1185">Reference proteome</keyword>
<evidence type="ECO:0000256" key="1">
    <source>
        <dbReference type="SAM" id="MobiDB-lite"/>
    </source>
</evidence>
<reference evidence="2 3" key="1">
    <citation type="submission" date="2024-08" db="EMBL/GenBank/DDBJ databases">
        <title>Gnathostoma spinigerum genome.</title>
        <authorList>
            <person name="Gonzalez-Bertolin B."/>
            <person name="Monzon S."/>
            <person name="Zaballos A."/>
            <person name="Jimenez P."/>
            <person name="Dekumyoy P."/>
            <person name="Varona S."/>
            <person name="Cuesta I."/>
            <person name="Sumanam S."/>
            <person name="Adisakwattana P."/>
            <person name="Gasser R.B."/>
            <person name="Hernandez-Gonzalez A."/>
            <person name="Young N.D."/>
            <person name="Perteguer M.J."/>
        </authorList>
    </citation>
    <scope>NUCLEOTIDE SEQUENCE [LARGE SCALE GENOMIC DNA]</scope>
    <source>
        <strain evidence="2">AL3</strain>
        <tissue evidence="2">Liver</tissue>
    </source>
</reference>
<dbReference type="EMBL" id="JBGFUD010000675">
    <property type="protein sequence ID" value="MFH4975022.1"/>
    <property type="molecule type" value="Genomic_DNA"/>
</dbReference>
<comment type="caution">
    <text evidence="2">The sequence shown here is derived from an EMBL/GenBank/DDBJ whole genome shotgun (WGS) entry which is preliminary data.</text>
</comment>
<proteinExistence type="predicted"/>
<evidence type="ECO:0000313" key="2">
    <source>
        <dbReference type="EMBL" id="MFH4975022.1"/>
    </source>
</evidence>
<feature type="compositionally biased region" description="Polar residues" evidence="1">
    <location>
        <begin position="196"/>
        <end position="218"/>
    </location>
</feature>
<protein>
    <submittedName>
        <fullName evidence="2">Uncharacterized protein</fullName>
    </submittedName>
</protein>
<dbReference type="Proteomes" id="UP001608902">
    <property type="component" value="Unassembled WGS sequence"/>
</dbReference>
<gene>
    <name evidence="2" type="ORF">AB6A40_001731</name>
</gene>
<evidence type="ECO:0000313" key="3">
    <source>
        <dbReference type="Proteomes" id="UP001608902"/>
    </source>
</evidence>
<accession>A0ABD6EES1</accession>
<name>A0ABD6EES1_9BILA</name>
<sequence>MVVHASLPETGATALSDAMTGSETLIGPDGQNRSNLLSSFHRVPDLHCKMASPSSMIPNQQRCPINTMFDSKFPTVPASYVPNQLTAAALAAAASRANNPLWLAAALGMQAGSPIPWMTSPQMLASVFPYLQQIQAQAQQAAIAQQILAAQQSGSIASPPQVPTSVPTTPPAMNAVVQQLPQQWLSPPPSAAPMPIQTSSSPQLLSGGESPSTLSDLSDFSPRPCSDVISPPKVPSSSPTSSFLDPDLLLDAIIEERKDLSEEESIAVAVLAGMAYQR</sequence>
<organism evidence="2 3">
    <name type="scientific">Gnathostoma spinigerum</name>
    <dbReference type="NCBI Taxonomy" id="75299"/>
    <lineage>
        <taxon>Eukaryota</taxon>
        <taxon>Metazoa</taxon>
        <taxon>Ecdysozoa</taxon>
        <taxon>Nematoda</taxon>
        <taxon>Chromadorea</taxon>
        <taxon>Rhabditida</taxon>
        <taxon>Spirurina</taxon>
        <taxon>Gnathostomatomorpha</taxon>
        <taxon>Gnathostomatoidea</taxon>
        <taxon>Gnathostomatidae</taxon>
        <taxon>Gnathostoma</taxon>
    </lineage>
</organism>
<feature type="region of interest" description="Disordered" evidence="1">
    <location>
        <begin position="184"/>
        <end position="242"/>
    </location>
</feature>
<feature type="compositionally biased region" description="Low complexity" evidence="1">
    <location>
        <begin position="226"/>
        <end position="242"/>
    </location>
</feature>
<dbReference type="AlphaFoldDB" id="A0ABD6EES1"/>